<dbReference type="EMBL" id="PEYY01000145">
    <property type="protein sequence ID" value="PIS17567.1"/>
    <property type="molecule type" value="Genomic_DNA"/>
</dbReference>
<dbReference type="InterPro" id="IPR011604">
    <property type="entry name" value="PDDEXK-like_dom_sf"/>
</dbReference>
<name>A0A2H0WY77_9BACT</name>
<feature type="domain" description="PD-(D/E)XK endonuclease-like" evidence="1">
    <location>
        <begin position="9"/>
        <end position="255"/>
    </location>
</feature>
<dbReference type="Pfam" id="PF12705">
    <property type="entry name" value="PDDEXK_1"/>
    <property type="match status" value="1"/>
</dbReference>
<reference evidence="3" key="1">
    <citation type="submission" date="2017-09" db="EMBL/GenBank/DDBJ databases">
        <title>Depth-based differentiation of microbial function through sediment-hosted aquifers and enrichment of novel symbionts in the deep terrestrial subsurface.</title>
        <authorList>
            <person name="Probst A.J."/>
            <person name="Ladd B."/>
            <person name="Jarett J.K."/>
            <person name="Geller-Mcgrath D.E."/>
            <person name="Sieber C.M.K."/>
            <person name="Emerson J.B."/>
            <person name="Anantharaman K."/>
            <person name="Thomas B.C."/>
            <person name="Malmstrom R."/>
            <person name="Stieglmeier M."/>
            <person name="Klingl A."/>
            <person name="Woyke T."/>
            <person name="Ryan C.M."/>
            <person name="Banfield J.F."/>
        </authorList>
    </citation>
    <scope>NUCLEOTIDE SEQUENCE [LARGE SCALE GENOMIC DNA]</scope>
</reference>
<dbReference type="InterPro" id="IPR038726">
    <property type="entry name" value="PDDEXK_AddAB-type"/>
</dbReference>
<sequence>MDKYSAVWLSHSSISTFKHCPRAYYLSSIYRNPITHHKISVINPSMTLGSAVHEVLESLSILPTNKRFEISLIERFDLVWAKYHGQLGGFLDQETEDHYYARGQEMLRRVMAHPGPLARKAVKIKMPLPQYPFSESEGLMLCGKLDWLEYLPAQAGNEDDDSVNILDFKTGLSEEGVDSLQLPIYYLLAHNCQTRAVKKASYWYISRDDLPVDKTLPDLDKSYELVLKVGKEIKLARALNRFKCPQGALGCKHCQPLEKVLKNQAIFVGNGDYGSDLYVIGESGDTHDSEIL</sequence>
<organism evidence="2 3">
    <name type="scientific">Candidatus Collierbacteria bacterium CG09_land_8_20_14_0_10_46_12</name>
    <dbReference type="NCBI Taxonomy" id="1974533"/>
    <lineage>
        <taxon>Bacteria</taxon>
        <taxon>Candidatus Collieribacteriota</taxon>
    </lineage>
</organism>
<proteinExistence type="predicted"/>
<evidence type="ECO:0000259" key="1">
    <source>
        <dbReference type="Pfam" id="PF12705"/>
    </source>
</evidence>
<protein>
    <recommendedName>
        <fullName evidence="1">PD-(D/E)XK endonuclease-like domain-containing protein</fullName>
    </recommendedName>
</protein>
<dbReference type="AlphaFoldDB" id="A0A2H0WY77"/>
<dbReference type="Gene3D" id="3.90.320.10">
    <property type="match status" value="1"/>
</dbReference>
<evidence type="ECO:0000313" key="3">
    <source>
        <dbReference type="Proteomes" id="UP000229574"/>
    </source>
</evidence>
<gene>
    <name evidence="2" type="ORF">COT54_03980</name>
</gene>
<comment type="caution">
    <text evidence="2">The sequence shown here is derived from an EMBL/GenBank/DDBJ whole genome shotgun (WGS) entry which is preliminary data.</text>
</comment>
<accession>A0A2H0WY77</accession>
<dbReference type="Proteomes" id="UP000229574">
    <property type="component" value="Unassembled WGS sequence"/>
</dbReference>
<evidence type="ECO:0000313" key="2">
    <source>
        <dbReference type="EMBL" id="PIS17567.1"/>
    </source>
</evidence>